<gene>
    <name evidence="2" type="ORF">SCWH03_50690</name>
</gene>
<dbReference type="EMBL" id="BLLG01000020">
    <property type="protein sequence ID" value="GFH38809.1"/>
    <property type="molecule type" value="Genomic_DNA"/>
</dbReference>
<comment type="caution">
    <text evidence="2">The sequence shown here is derived from an EMBL/GenBank/DDBJ whole genome shotgun (WGS) entry which is preliminary data.</text>
</comment>
<keyword evidence="3" id="KW-1185">Reference proteome</keyword>
<feature type="region of interest" description="Disordered" evidence="1">
    <location>
        <begin position="1"/>
        <end position="60"/>
    </location>
</feature>
<dbReference type="Proteomes" id="UP000484988">
    <property type="component" value="Unassembled WGS sequence"/>
</dbReference>
<dbReference type="AlphaFoldDB" id="A0A6A0B0P7"/>
<evidence type="ECO:0000256" key="1">
    <source>
        <dbReference type="SAM" id="MobiDB-lite"/>
    </source>
</evidence>
<sequence>MAGREPAEPYGRAARPEHDSGNQTAEIRPRKGDGGNEAGETKGREGRDAGADPGEVSGDR</sequence>
<accession>A0A6A0B0P7</accession>
<protein>
    <submittedName>
        <fullName evidence="2">Uncharacterized protein</fullName>
    </submittedName>
</protein>
<name>A0A6A0B0P7_9ACTN</name>
<evidence type="ECO:0000313" key="3">
    <source>
        <dbReference type="Proteomes" id="UP000484988"/>
    </source>
</evidence>
<proteinExistence type="predicted"/>
<feature type="compositionally biased region" description="Basic and acidic residues" evidence="1">
    <location>
        <begin position="27"/>
        <end position="50"/>
    </location>
</feature>
<reference evidence="2 3" key="1">
    <citation type="submission" date="2020-02" db="EMBL/GenBank/DDBJ databases">
        <title>Whole Genome Shotgun Sequence of Streptomyces sp. strain CWH03.</title>
        <authorList>
            <person name="Dohra H."/>
            <person name="Kodani S."/>
            <person name="Yamamura H."/>
        </authorList>
    </citation>
    <scope>NUCLEOTIDE SEQUENCE [LARGE SCALE GENOMIC DNA]</scope>
    <source>
        <strain evidence="2 3">CWH03</strain>
    </source>
</reference>
<organism evidence="2 3">
    <name type="scientific">Streptomyces pacificus</name>
    <dbReference type="NCBI Taxonomy" id="2705029"/>
    <lineage>
        <taxon>Bacteria</taxon>
        <taxon>Bacillati</taxon>
        <taxon>Actinomycetota</taxon>
        <taxon>Actinomycetes</taxon>
        <taxon>Kitasatosporales</taxon>
        <taxon>Streptomycetaceae</taxon>
        <taxon>Streptomyces</taxon>
    </lineage>
</organism>
<evidence type="ECO:0000313" key="2">
    <source>
        <dbReference type="EMBL" id="GFH38809.1"/>
    </source>
</evidence>